<comment type="caution">
    <text evidence="7">The sequence shown here is derived from an EMBL/GenBank/DDBJ whole genome shotgun (WGS) entry which is preliminary data.</text>
</comment>
<organism evidence="7 8">
    <name type="scientific">Papiliotrema laurentii</name>
    <name type="common">Cryptococcus laurentii</name>
    <dbReference type="NCBI Taxonomy" id="5418"/>
    <lineage>
        <taxon>Eukaryota</taxon>
        <taxon>Fungi</taxon>
        <taxon>Dikarya</taxon>
        <taxon>Basidiomycota</taxon>
        <taxon>Agaricomycotina</taxon>
        <taxon>Tremellomycetes</taxon>
        <taxon>Tremellales</taxon>
        <taxon>Rhynchogastremaceae</taxon>
        <taxon>Papiliotrema</taxon>
    </lineage>
</organism>
<evidence type="ECO:0000259" key="6">
    <source>
        <dbReference type="PROSITE" id="PS50002"/>
    </source>
</evidence>
<keyword evidence="5" id="KW-0732">Signal</keyword>
<keyword evidence="4" id="KW-0472">Membrane</keyword>
<keyword evidence="4" id="KW-1133">Transmembrane helix</keyword>
<protein>
    <recommendedName>
        <fullName evidence="6">SH3 domain-containing protein</fullName>
    </recommendedName>
</protein>
<accession>A0AAD9FNH5</accession>
<evidence type="ECO:0000256" key="3">
    <source>
        <dbReference type="SAM" id="MobiDB-lite"/>
    </source>
</evidence>
<keyword evidence="1 2" id="KW-0728">SH3 domain</keyword>
<keyword evidence="4" id="KW-0812">Transmembrane</keyword>
<evidence type="ECO:0000313" key="7">
    <source>
        <dbReference type="EMBL" id="KAK1923324.1"/>
    </source>
</evidence>
<evidence type="ECO:0000256" key="2">
    <source>
        <dbReference type="PROSITE-ProRule" id="PRU00192"/>
    </source>
</evidence>
<dbReference type="InterPro" id="IPR036028">
    <property type="entry name" value="SH3-like_dom_sf"/>
</dbReference>
<feature type="compositionally biased region" description="Low complexity" evidence="3">
    <location>
        <begin position="240"/>
        <end position="255"/>
    </location>
</feature>
<dbReference type="InterPro" id="IPR001452">
    <property type="entry name" value="SH3_domain"/>
</dbReference>
<feature type="domain" description="SH3" evidence="6">
    <location>
        <begin position="394"/>
        <end position="461"/>
    </location>
</feature>
<dbReference type="AlphaFoldDB" id="A0AAD9FNH5"/>
<evidence type="ECO:0000256" key="4">
    <source>
        <dbReference type="SAM" id="Phobius"/>
    </source>
</evidence>
<feature type="chain" id="PRO_5042137254" description="SH3 domain-containing protein" evidence="5">
    <location>
        <begin position="20"/>
        <end position="473"/>
    </location>
</feature>
<name>A0AAD9FNH5_PAPLA</name>
<dbReference type="PROSITE" id="PS50002">
    <property type="entry name" value="SH3"/>
    <property type="match status" value="1"/>
</dbReference>
<dbReference type="EMBL" id="JAODAN010000007">
    <property type="protein sequence ID" value="KAK1923324.1"/>
    <property type="molecule type" value="Genomic_DNA"/>
</dbReference>
<feature type="region of interest" description="Disordered" evidence="3">
    <location>
        <begin position="239"/>
        <end position="263"/>
    </location>
</feature>
<feature type="compositionally biased region" description="Polar residues" evidence="3">
    <location>
        <begin position="312"/>
        <end position="332"/>
    </location>
</feature>
<dbReference type="Gene3D" id="2.30.30.40">
    <property type="entry name" value="SH3 Domains"/>
    <property type="match status" value="1"/>
</dbReference>
<evidence type="ECO:0000313" key="8">
    <source>
        <dbReference type="Proteomes" id="UP001182556"/>
    </source>
</evidence>
<feature type="transmembrane region" description="Helical" evidence="4">
    <location>
        <begin position="272"/>
        <end position="297"/>
    </location>
</feature>
<reference evidence="7" key="1">
    <citation type="submission" date="2023-02" db="EMBL/GenBank/DDBJ databases">
        <title>Identification and recombinant expression of a fungal hydrolase from Papiliotrema laurentii that hydrolyzes apple cutin and clears colloidal polyester polyurethane.</title>
        <authorList>
            <consortium name="DOE Joint Genome Institute"/>
            <person name="Roman V.A."/>
            <person name="Bojanowski C."/>
            <person name="Crable B.R."/>
            <person name="Wagner D.N."/>
            <person name="Hung C.S."/>
            <person name="Nadeau L.J."/>
            <person name="Schratz L."/>
            <person name="Haridas S."/>
            <person name="Pangilinan J."/>
            <person name="Lipzen A."/>
            <person name="Na H."/>
            <person name="Yan M."/>
            <person name="Ng V."/>
            <person name="Grigoriev I.V."/>
            <person name="Spatafora J.W."/>
            <person name="Barlow D."/>
            <person name="Biffinger J."/>
            <person name="Kelley-Loughnane N."/>
            <person name="Varaljay V.A."/>
            <person name="Crookes-Goodson W.J."/>
        </authorList>
    </citation>
    <scope>NUCLEOTIDE SEQUENCE</scope>
    <source>
        <strain evidence="7">5307AH</strain>
    </source>
</reference>
<feature type="region of interest" description="Disordered" evidence="3">
    <location>
        <begin position="303"/>
        <end position="335"/>
    </location>
</feature>
<dbReference type="SMART" id="SM00326">
    <property type="entry name" value="SH3"/>
    <property type="match status" value="1"/>
</dbReference>
<dbReference type="Proteomes" id="UP001182556">
    <property type="component" value="Unassembled WGS sequence"/>
</dbReference>
<gene>
    <name evidence="7" type="ORF">DB88DRAFT_346524</name>
</gene>
<sequence length="473" mass="49257">MQLAAVLALALLSAIGGHAQTDQNGCLRLLGSVACPGFQHAYLSPGNLSNAFPFFSEVTDVRSFDAAALNYFSDPFQFRTTKFTNQLGCSNASTATIRYQRTVLCSMWVNEQWSTQCLSNYNGTSAATSQKMVCQQTCLQYSASEVAIVNSTAFCPGPDSTNGTREFQLNKDFTDCTDWKTLATNNSDSCVSGASNEGYCGFGTSTTEMCSFCSGANPDDCCYDSSIDTSICGFALPVRTSSTTSSSTPAATSGSLQDMGRDSSSGLSGGQIAGIVVGSVIGGLLLLGLLLLGLLCLRRRRRGNQGVSGRQPNTSEKGLLGTSTHAARSSPTMGGGTLYAGSGHAKSAESGFIGAGMAATGAAAAMAGTAGGERAGNVLPRVRDENQNAAKFIETGAEVTVLWPYQATLPDELDLQPGMKLRVLRLYDDAWGTGEIVQGGESADHGKQGAFPIVCVSEGTSFDMSSRGSSVSH</sequence>
<evidence type="ECO:0000256" key="1">
    <source>
        <dbReference type="ARBA" id="ARBA00022443"/>
    </source>
</evidence>
<feature type="signal peptide" evidence="5">
    <location>
        <begin position="1"/>
        <end position="19"/>
    </location>
</feature>
<keyword evidence="8" id="KW-1185">Reference proteome</keyword>
<evidence type="ECO:0000256" key="5">
    <source>
        <dbReference type="SAM" id="SignalP"/>
    </source>
</evidence>
<dbReference type="SUPFAM" id="SSF50044">
    <property type="entry name" value="SH3-domain"/>
    <property type="match status" value="1"/>
</dbReference>
<proteinExistence type="predicted"/>